<proteinExistence type="predicted"/>
<dbReference type="GO" id="GO:0016740">
    <property type="term" value="F:transferase activity"/>
    <property type="evidence" value="ECO:0007669"/>
    <property type="project" value="UniProtKB-KW"/>
</dbReference>
<dbReference type="RefSeq" id="WP_095415619.1">
    <property type="nucleotide sequence ID" value="NZ_CP018477.1"/>
</dbReference>
<organism evidence="2 3">
    <name type="scientific">Thermogutta terrifontis</name>
    <dbReference type="NCBI Taxonomy" id="1331910"/>
    <lineage>
        <taxon>Bacteria</taxon>
        <taxon>Pseudomonadati</taxon>
        <taxon>Planctomycetota</taxon>
        <taxon>Planctomycetia</taxon>
        <taxon>Pirellulales</taxon>
        <taxon>Thermoguttaceae</taxon>
        <taxon>Thermogutta</taxon>
    </lineage>
</organism>
<name>A0A286RI20_9BACT</name>
<dbReference type="SUPFAM" id="SSF56235">
    <property type="entry name" value="N-terminal nucleophile aminohydrolases (Ntn hydrolases)"/>
    <property type="match status" value="1"/>
</dbReference>
<dbReference type="InterPro" id="IPR026869">
    <property type="entry name" value="EgtC-like"/>
</dbReference>
<accession>A0A286RI20</accession>
<keyword evidence="2" id="KW-0808">Transferase</keyword>
<dbReference type="InterPro" id="IPR029055">
    <property type="entry name" value="Ntn_hydrolases_N"/>
</dbReference>
<protein>
    <submittedName>
        <fullName evidence="2">Glutamine amidotransferase class-II</fullName>
    </submittedName>
</protein>
<dbReference type="Gene3D" id="3.60.20.10">
    <property type="entry name" value="Glutamine Phosphoribosylpyrophosphate, subunit 1, domain 1"/>
    <property type="match status" value="1"/>
</dbReference>
<dbReference type="AlphaFoldDB" id="A0A286RI20"/>
<sequence length="260" mass="28842">MSSWMFGVITHKPADLALSLHEGSPTGSGGLSPALAWGVGWYEGARPKITKQVQASAARPSNAARFAPGTSRIYVLFLDAGVSGDEDERNLSPFHYRNWLFAQQGHLNREELFRLLDPPHAESLDGESGGEVFFHWIVQNIKKTRDLVPSLLDSLRQVGDDGVAFLLSNGRWLFAYQNGHPLYYLERRFSTSEHSFHYHVSELEADINSSTLATESAILISSKKLSGEPWCEIPESHLLAVTPRLDVILVDLAERATETA</sequence>
<dbReference type="Proteomes" id="UP000215086">
    <property type="component" value="Chromosome"/>
</dbReference>
<evidence type="ECO:0000313" key="2">
    <source>
        <dbReference type="EMBL" id="ASV75609.1"/>
    </source>
</evidence>
<dbReference type="OrthoDB" id="321954at2"/>
<evidence type="ECO:0000256" key="1">
    <source>
        <dbReference type="ARBA" id="ARBA00022962"/>
    </source>
</evidence>
<keyword evidence="3" id="KW-1185">Reference proteome</keyword>
<gene>
    <name evidence="2" type="ORF">THTE_3007</name>
</gene>
<dbReference type="KEGG" id="ttf:THTE_3007"/>
<evidence type="ECO:0000313" key="3">
    <source>
        <dbReference type="Proteomes" id="UP000215086"/>
    </source>
</evidence>
<dbReference type="Pfam" id="PF13230">
    <property type="entry name" value="GATase_4"/>
    <property type="match status" value="1"/>
</dbReference>
<reference evidence="2 3" key="1">
    <citation type="journal article" name="Front. Microbiol.">
        <title>Sugar Metabolism of the First Thermophilic Planctomycete Thermogutta terrifontis: Comparative Genomic and Transcriptomic Approaches.</title>
        <authorList>
            <person name="Elcheninov A.G."/>
            <person name="Menzel P."/>
            <person name="Gudbergsdottir S.R."/>
            <person name="Slesarev A.I."/>
            <person name="Kadnikov V.V."/>
            <person name="Krogh A."/>
            <person name="Bonch-Osmolovskaya E.A."/>
            <person name="Peng X."/>
            <person name="Kublanov I.V."/>
        </authorList>
    </citation>
    <scope>NUCLEOTIDE SEQUENCE [LARGE SCALE GENOMIC DNA]</scope>
    <source>
        <strain evidence="2 3">R1</strain>
    </source>
</reference>
<dbReference type="EMBL" id="CP018477">
    <property type="protein sequence ID" value="ASV75609.1"/>
    <property type="molecule type" value="Genomic_DNA"/>
</dbReference>
<keyword evidence="1 2" id="KW-0315">Glutamine amidotransferase</keyword>